<reference evidence="4 7" key="2">
    <citation type="submission" date="2024-06" db="EMBL/GenBank/DDBJ databases">
        <title>Soil Sphingobacterium thalpophilum.</title>
        <authorList>
            <person name="Yang J."/>
            <person name="Li J."/>
        </authorList>
    </citation>
    <scope>NUCLEOTIDE SEQUENCE [LARGE SCALE GENOMIC DNA]</scope>
    <source>
        <strain evidence="4 7">22g91tb</strain>
    </source>
</reference>
<evidence type="ECO:0000313" key="7">
    <source>
        <dbReference type="Proteomes" id="UP001566204"/>
    </source>
</evidence>
<organism evidence="5 6">
    <name type="scientific">Sphingobacterium thalpophilum</name>
    <dbReference type="NCBI Taxonomy" id="259"/>
    <lineage>
        <taxon>Bacteria</taxon>
        <taxon>Pseudomonadati</taxon>
        <taxon>Bacteroidota</taxon>
        <taxon>Sphingobacteriia</taxon>
        <taxon>Sphingobacteriales</taxon>
        <taxon>Sphingobacteriaceae</taxon>
        <taxon>Sphingobacterium</taxon>
    </lineage>
</organism>
<proteinExistence type="inferred from homology"/>
<dbReference type="GeneID" id="78464299"/>
<dbReference type="GO" id="GO:0046872">
    <property type="term" value="F:metal ion binding"/>
    <property type="evidence" value="ECO:0007669"/>
    <property type="project" value="UniProtKB-KW"/>
</dbReference>
<dbReference type="STRING" id="1123265.GCA_000686625_01224"/>
<dbReference type="Pfam" id="PF05163">
    <property type="entry name" value="DinB"/>
    <property type="match status" value="1"/>
</dbReference>
<gene>
    <name evidence="4" type="ORF">ABTW24_18835</name>
    <name evidence="5" type="ORF">NCTC11429_03640</name>
</gene>
<evidence type="ECO:0000256" key="1">
    <source>
        <dbReference type="ARBA" id="ARBA00008635"/>
    </source>
</evidence>
<evidence type="ECO:0000256" key="3">
    <source>
        <dbReference type="PIRSR" id="PIRSR607837-1"/>
    </source>
</evidence>
<dbReference type="AlphaFoldDB" id="A0A4U9VLS7"/>
<name>A0A4U9VLS7_9SPHI</name>
<dbReference type="InterPro" id="IPR007837">
    <property type="entry name" value="DinB"/>
</dbReference>
<feature type="binding site" evidence="3">
    <location>
        <position position="53"/>
    </location>
    <ligand>
        <name>a divalent metal cation</name>
        <dbReference type="ChEBI" id="CHEBI:60240"/>
    </ligand>
</feature>
<dbReference type="Proteomes" id="UP001566204">
    <property type="component" value="Unassembled WGS sequence"/>
</dbReference>
<dbReference type="SUPFAM" id="SSF109854">
    <property type="entry name" value="DinB/YfiT-like putative metalloenzymes"/>
    <property type="match status" value="1"/>
</dbReference>
<dbReference type="Proteomes" id="UP000308196">
    <property type="component" value="Chromosome"/>
</dbReference>
<comment type="similarity">
    <text evidence="1">Belongs to the DinB family.</text>
</comment>
<feature type="binding site" evidence="3">
    <location>
        <position position="134"/>
    </location>
    <ligand>
        <name>a divalent metal cation</name>
        <dbReference type="ChEBI" id="CHEBI:60240"/>
    </ligand>
</feature>
<evidence type="ECO:0000313" key="5">
    <source>
        <dbReference type="EMBL" id="VTR48145.1"/>
    </source>
</evidence>
<sequence>MEHTNSYFEYQYRLVQGSRKTLFDYCKRISNENFLNQNSSFGRGGSIRNLLVHIANTYEYWIVKHALDNDIAFTEYTSINDIDAVVEMFGLIDTEIIDFSHRYESSKLMPIDLKLNGVTKTTTPLELFTHVITHEFHHKGQILSLSRHLGYVPIDTDIIR</sequence>
<protein>
    <submittedName>
        <fullName evidence="4 5">DinB family</fullName>
    </submittedName>
</protein>
<accession>A0A4U9VLS7</accession>
<dbReference type="InterPro" id="IPR034660">
    <property type="entry name" value="DinB/YfiT-like"/>
</dbReference>
<keyword evidence="2 3" id="KW-0479">Metal-binding</keyword>
<dbReference type="KEGG" id="stha:NCTC11429_03640"/>
<evidence type="ECO:0000256" key="2">
    <source>
        <dbReference type="ARBA" id="ARBA00022723"/>
    </source>
</evidence>
<keyword evidence="7" id="KW-1185">Reference proteome</keyword>
<dbReference type="EMBL" id="LR590484">
    <property type="protein sequence ID" value="VTR48145.1"/>
    <property type="molecule type" value="Genomic_DNA"/>
</dbReference>
<evidence type="ECO:0000313" key="6">
    <source>
        <dbReference type="Proteomes" id="UP000308196"/>
    </source>
</evidence>
<dbReference type="RefSeq" id="WP_028068789.1">
    <property type="nucleotide sequence ID" value="NZ_CP141191.1"/>
</dbReference>
<dbReference type="PANTHER" id="PTHR37302:SF3">
    <property type="entry name" value="DAMAGE-INDUCIBLE PROTEIN DINB"/>
    <property type="match status" value="1"/>
</dbReference>
<reference evidence="5 6" key="1">
    <citation type="submission" date="2019-05" db="EMBL/GenBank/DDBJ databases">
        <authorList>
            <consortium name="Pathogen Informatics"/>
        </authorList>
    </citation>
    <scope>NUCLEOTIDE SEQUENCE [LARGE SCALE GENOMIC DNA]</scope>
    <source>
        <strain evidence="5 6">NCTC11429</strain>
    </source>
</reference>
<feature type="binding site" evidence="3">
    <location>
        <position position="138"/>
    </location>
    <ligand>
        <name>a divalent metal cation</name>
        <dbReference type="ChEBI" id="CHEBI:60240"/>
    </ligand>
</feature>
<dbReference type="EMBL" id="JBEOQB010000005">
    <property type="protein sequence ID" value="MEZ0453653.1"/>
    <property type="molecule type" value="Genomic_DNA"/>
</dbReference>
<evidence type="ECO:0000313" key="4">
    <source>
        <dbReference type="EMBL" id="MEZ0453653.1"/>
    </source>
</evidence>
<dbReference type="PANTHER" id="PTHR37302">
    <property type="entry name" value="SLR1116 PROTEIN"/>
    <property type="match status" value="1"/>
</dbReference>
<dbReference type="Gene3D" id="1.20.120.450">
    <property type="entry name" value="dinb family like domain"/>
    <property type="match status" value="1"/>
</dbReference>